<protein>
    <submittedName>
        <fullName evidence="2">Acetoacetyl</fullName>
    </submittedName>
</protein>
<feature type="domain" description="Thiolase N-terminal" evidence="1">
    <location>
        <begin position="53"/>
        <end position="78"/>
    </location>
</feature>
<evidence type="ECO:0000259" key="1">
    <source>
        <dbReference type="Pfam" id="PF00108"/>
    </source>
</evidence>
<dbReference type="SUPFAM" id="SSF53901">
    <property type="entry name" value="Thiolase-like"/>
    <property type="match status" value="1"/>
</dbReference>
<organism evidence="2 3">
    <name type="scientific">Brachionus plicatilis</name>
    <name type="common">Marine rotifer</name>
    <name type="synonym">Brachionus muelleri</name>
    <dbReference type="NCBI Taxonomy" id="10195"/>
    <lineage>
        <taxon>Eukaryota</taxon>
        <taxon>Metazoa</taxon>
        <taxon>Spiralia</taxon>
        <taxon>Gnathifera</taxon>
        <taxon>Rotifera</taxon>
        <taxon>Eurotatoria</taxon>
        <taxon>Monogononta</taxon>
        <taxon>Pseudotrocha</taxon>
        <taxon>Ploima</taxon>
        <taxon>Brachionidae</taxon>
        <taxon>Brachionus</taxon>
    </lineage>
</organism>
<gene>
    <name evidence="2" type="ORF">BpHYR1_000953</name>
</gene>
<evidence type="ECO:0000313" key="2">
    <source>
        <dbReference type="EMBL" id="RNA21458.1"/>
    </source>
</evidence>
<dbReference type="GO" id="GO:0016747">
    <property type="term" value="F:acyltransferase activity, transferring groups other than amino-acyl groups"/>
    <property type="evidence" value="ECO:0007669"/>
    <property type="project" value="InterPro"/>
</dbReference>
<dbReference type="InterPro" id="IPR016039">
    <property type="entry name" value="Thiolase-like"/>
</dbReference>
<dbReference type="Gene3D" id="3.40.47.10">
    <property type="match status" value="1"/>
</dbReference>
<name>A0A3M7RDX8_BRAPC</name>
<proteinExistence type="predicted"/>
<dbReference type="STRING" id="10195.A0A3M7RDX8"/>
<sequence>MYHFISYGGATLIDGIVFDGLADVYLGGCGENTAKNCQVNEVVPIIVKQKNNENGIITAANASELNDGASAVLFVNEETI</sequence>
<dbReference type="Pfam" id="PF00108">
    <property type="entry name" value="Thiolase_N"/>
    <property type="match status" value="1"/>
</dbReference>
<reference evidence="2 3" key="1">
    <citation type="journal article" date="2018" name="Sci. Rep.">
        <title>Genomic signatures of local adaptation to the degree of environmental predictability in rotifers.</title>
        <authorList>
            <person name="Franch-Gras L."/>
            <person name="Hahn C."/>
            <person name="Garcia-Roger E.M."/>
            <person name="Carmona M.J."/>
            <person name="Serra M."/>
            <person name="Gomez A."/>
        </authorList>
    </citation>
    <scope>NUCLEOTIDE SEQUENCE [LARGE SCALE GENOMIC DNA]</scope>
    <source>
        <strain evidence="2">HYR1</strain>
    </source>
</reference>
<keyword evidence="3" id="KW-1185">Reference proteome</keyword>
<comment type="caution">
    <text evidence="2">The sequence shown here is derived from an EMBL/GenBank/DDBJ whole genome shotgun (WGS) entry which is preliminary data.</text>
</comment>
<dbReference type="InterPro" id="IPR020616">
    <property type="entry name" value="Thiolase_N"/>
</dbReference>
<dbReference type="Proteomes" id="UP000276133">
    <property type="component" value="Unassembled WGS sequence"/>
</dbReference>
<accession>A0A3M7RDX8</accession>
<dbReference type="EMBL" id="REGN01003661">
    <property type="protein sequence ID" value="RNA21458.1"/>
    <property type="molecule type" value="Genomic_DNA"/>
</dbReference>
<dbReference type="OrthoDB" id="5404651at2759"/>
<evidence type="ECO:0000313" key="3">
    <source>
        <dbReference type="Proteomes" id="UP000276133"/>
    </source>
</evidence>
<dbReference type="AlphaFoldDB" id="A0A3M7RDX8"/>